<keyword evidence="3" id="KW-0813">Transport</keyword>
<gene>
    <name evidence="9" type="ORF">AWRI4619_LOCUS2251</name>
</gene>
<evidence type="ECO:0000259" key="8">
    <source>
        <dbReference type="PROSITE" id="PS50850"/>
    </source>
</evidence>
<evidence type="ECO:0000256" key="6">
    <source>
        <dbReference type="ARBA" id="ARBA00023136"/>
    </source>
</evidence>
<feature type="transmembrane region" description="Helical" evidence="7">
    <location>
        <begin position="798"/>
        <end position="820"/>
    </location>
</feature>
<feature type="domain" description="Major facilitator superfamily (MFS) profile" evidence="8">
    <location>
        <begin position="500"/>
        <end position="958"/>
    </location>
</feature>
<dbReference type="EMBL" id="CAIJEN010000002">
    <property type="protein sequence ID" value="CAD0083684.1"/>
    <property type="molecule type" value="Genomic_DNA"/>
</dbReference>
<feature type="transmembrane region" description="Helical" evidence="7">
    <location>
        <begin position="904"/>
        <end position="924"/>
    </location>
</feature>
<dbReference type="GO" id="GO:0022857">
    <property type="term" value="F:transmembrane transporter activity"/>
    <property type="evidence" value="ECO:0007669"/>
    <property type="project" value="InterPro"/>
</dbReference>
<comment type="subcellular location">
    <subcellularLocation>
        <location evidence="1">Membrane</location>
        <topology evidence="1">Multi-pass membrane protein</topology>
    </subcellularLocation>
</comment>
<dbReference type="Proteomes" id="UP000716446">
    <property type="component" value="Unassembled WGS sequence"/>
</dbReference>
<protein>
    <recommendedName>
        <fullName evidence="8">Major facilitator superfamily (MFS) profile domain-containing protein</fullName>
    </recommendedName>
</protein>
<keyword evidence="6 7" id="KW-0472">Membrane</keyword>
<dbReference type="InterPro" id="IPR002575">
    <property type="entry name" value="Aminoglycoside_PTrfase"/>
</dbReference>
<sequence length="969" mass="106452">MQCNKPAVRVLGDCVICGNHFCVEHLQEPFHACPSLKDGDLYYQRLTEAEDNELAQLLRRIDFEQLGARASSVRNGIPCRVEMPLNGRDTRYLMMGGMNLHVRIIFEDKITWIARIRRSNATSPPPQLRDRILKSEIQTLLFLEKTNIPTPKVWGYALEGQENPVGVGYILMDCMPGKVLDWSSASQERKRKIIAQLADIYIELRKHSFSMIGAIEQADEKRVGPLARECLTDFASSDIRPLGPFANLQDYYRASIGLLLDLIHREEIYTDSPTDMYLLYRDLYEIVPELYPETAAAHVETYLKHADDKGSHVLVDDEMNITGVIDWEWAYTTAERVAFISPMLLLPVSDFFKGQGVIGEEEELFAKCLEEKGVEDMAKFLLISAKTDFDVPRKPTKSTNSTIIAKLRVHRPLMQASYQSAPRISSSSLLPKASRRQEGPPALAAVTLTLGIRESTPLTLARLEPNHHTENFSAFMANILQLGKRSWLACMRIRSSVGFITLTVSLAVFTDIFLYGVLIPVIPFVLTSRIGLEETEVQKWASVSLAVYGAAMFCASPICGWATDHVRSRRTFLLVGLVALGAATSLLLVARSLTLIIIARALQGISAAVVWVAGPALLADSVDPDQIGYFMGFIGDSMGLAIIAAPAVGGVIFERIGYNALFYVCLGLIGLDVLSRLLVIEKERAREIDVQHGRDEPDVVYGSEITAAKQEKPSLSPVQKLAYDKKASAVSTISDEDACGTVTDTNDWRGHLGPLLALVRSSRLAADLLGCLVQATLFTSFESILPLQMHETFRWGSLEVGLIFLPLTLPSLTSPLIGWLTDRYHARWPCIIGFTLAALSLFSLRFVINDTTRDKVLLCSLVASVGLALTLVLIPLMADIILTVNELEAKGQLGPCTGGAYGQAYALFNMSYAAGSAAGPLLAGMVRARMGWGATTLILCCLSGASIIPMAFWAGASRPLEVEKSESAA</sequence>
<dbReference type="GO" id="GO:0016020">
    <property type="term" value="C:membrane"/>
    <property type="evidence" value="ECO:0007669"/>
    <property type="project" value="UniProtKB-SubCell"/>
</dbReference>
<dbReference type="CDD" id="cd17325">
    <property type="entry name" value="MFS_MdtG_SLC18_like"/>
    <property type="match status" value="1"/>
</dbReference>
<evidence type="ECO:0000256" key="4">
    <source>
        <dbReference type="ARBA" id="ARBA00022692"/>
    </source>
</evidence>
<comment type="similarity">
    <text evidence="2">Belongs to the major facilitator superfamily. Vesicular transporter family.</text>
</comment>
<reference evidence="9" key="1">
    <citation type="submission" date="2020-06" db="EMBL/GenBank/DDBJ databases">
        <authorList>
            <person name="Onetto C."/>
        </authorList>
    </citation>
    <scope>NUCLEOTIDE SEQUENCE</scope>
</reference>
<name>A0A9N8P6N5_9PEZI</name>
<dbReference type="AlphaFoldDB" id="A0A9N8P6N5"/>
<feature type="transmembrane region" description="Helical" evidence="7">
    <location>
        <begin position="540"/>
        <end position="559"/>
    </location>
</feature>
<feature type="transmembrane region" description="Helical" evidence="7">
    <location>
        <begin position="596"/>
        <end position="618"/>
    </location>
</feature>
<feature type="transmembrane region" description="Helical" evidence="7">
    <location>
        <begin position="571"/>
        <end position="590"/>
    </location>
</feature>
<organism evidence="9 10">
    <name type="scientific">Aureobasidium vineae</name>
    <dbReference type="NCBI Taxonomy" id="2773715"/>
    <lineage>
        <taxon>Eukaryota</taxon>
        <taxon>Fungi</taxon>
        <taxon>Dikarya</taxon>
        <taxon>Ascomycota</taxon>
        <taxon>Pezizomycotina</taxon>
        <taxon>Dothideomycetes</taxon>
        <taxon>Dothideomycetidae</taxon>
        <taxon>Dothideales</taxon>
        <taxon>Saccotheciaceae</taxon>
        <taxon>Aureobasidium</taxon>
    </lineage>
</organism>
<dbReference type="SUPFAM" id="SSF118310">
    <property type="entry name" value="AN1-like Zinc finger"/>
    <property type="match status" value="1"/>
</dbReference>
<dbReference type="InterPro" id="IPR001958">
    <property type="entry name" value="Tet-R_TetA/multi-R_MdtG-like"/>
</dbReference>
<feature type="transmembrane region" description="Helical" evidence="7">
    <location>
        <begin position="936"/>
        <end position="956"/>
    </location>
</feature>
<evidence type="ECO:0000256" key="3">
    <source>
        <dbReference type="ARBA" id="ARBA00022448"/>
    </source>
</evidence>
<dbReference type="InterPro" id="IPR011009">
    <property type="entry name" value="Kinase-like_dom_sf"/>
</dbReference>
<feature type="transmembrane region" description="Helical" evidence="7">
    <location>
        <begin position="856"/>
        <end position="884"/>
    </location>
</feature>
<evidence type="ECO:0000256" key="2">
    <source>
        <dbReference type="ARBA" id="ARBA00006829"/>
    </source>
</evidence>
<evidence type="ECO:0000256" key="7">
    <source>
        <dbReference type="SAM" id="Phobius"/>
    </source>
</evidence>
<proteinExistence type="inferred from homology"/>
<evidence type="ECO:0000313" key="9">
    <source>
        <dbReference type="EMBL" id="CAD0083684.1"/>
    </source>
</evidence>
<feature type="transmembrane region" description="Helical" evidence="7">
    <location>
        <begin position="630"/>
        <end position="648"/>
    </location>
</feature>
<evidence type="ECO:0000313" key="10">
    <source>
        <dbReference type="Proteomes" id="UP000716446"/>
    </source>
</evidence>
<dbReference type="SUPFAM" id="SSF56112">
    <property type="entry name" value="Protein kinase-like (PK-like)"/>
    <property type="match status" value="1"/>
</dbReference>
<dbReference type="Pfam" id="PF07690">
    <property type="entry name" value="MFS_1"/>
    <property type="match status" value="1"/>
</dbReference>
<feature type="transmembrane region" description="Helical" evidence="7">
    <location>
        <begin position="826"/>
        <end position="844"/>
    </location>
</feature>
<dbReference type="InterPro" id="IPR011701">
    <property type="entry name" value="MFS"/>
</dbReference>
<accession>A0A9N8P6N5</accession>
<dbReference type="PRINTS" id="PR01035">
    <property type="entry name" value="TCRTETA"/>
</dbReference>
<dbReference type="Pfam" id="PF01636">
    <property type="entry name" value="APH"/>
    <property type="match status" value="1"/>
</dbReference>
<feature type="transmembrane region" description="Helical" evidence="7">
    <location>
        <begin position="497"/>
        <end position="520"/>
    </location>
</feature>
<keyword evidence="10" id="KW-1185">Reference proteome</keyword>
<dbReference type="Gene3D" id="1.20.1250.20">
    <property type="entry name" value="MFS general substrate transporter like domains"/>
    <property type="match status" value="1"/>
</dbReference>
<evidence type="ECO:0000256" key="5">
    <source>
        <dbReference type="ARBA" id="ARBA00022989"/>
    </source>
</evidence>
<keyword evidence="5 7" id="KW-1133">Transmembrane helix</keyword>
<dbReference type="PANTHER" id="PTHR23506">
    <property type="entry name" value="GH10249P"/>
    <property type="match status" value="1"/>
</dbReference>
<dbReference type="InterPro" id="IPR035896">
    <property type="entry name" value="AN1-like_Znf"/>
</dbReference>
<dbReference type="SUPFAM" id="SSF103473">
    <property type="entry name" value="MFS general substrate transporter"/>
    <property type="match status" value="1"/>
</dbReference>
<dbReference type="InterPro" id="IPR020846">
    <property type="entry name" value="MFS_dom"/>
</dbReference>
<keyword evidence="4 7" id="KW-0812">Transmembrane</keyword>
<dbReference type="PANTHER" id="PTHR23506:SF23">
    <property type="entry name" value="GH10249P"/>
    <property type="match status" value="1"/>
</dbReference>
<dbReference type="InterPro" id="IPR050930">
    <property type="entry name" value="MFS_Vesicular_Transporter"/>
</dbReference>
<dbReference type="PROSITE" id="PS50850">
    <property type="entry name" value="MFS"/>
    <property type="match status" value="1"/>
</dbReference>
<dbReference type="InterPro" id="IPR036259">
    <property type="entry name" value="MFS_trans_sf"/>
</dbReference>
<evidence type="ECO:0000256" key="1">
    <source>
        <dbReference type="ARBA" id="ARBA00004141"/>
    </source>
</evidence>
<comment type="caution">
    <text evidence="9">The sequence shown here is derived from an EMBL/GenBank/DDBJ whole genome shotgun (WGS) entry which is preliminary data.</text>
</comment>